<reference evidence="1" key="1">
    <citation type="submission" date="2023-04" db="EMBL/GenBank/DDBJ databases">
        <title>Candida boidinii NBRC 1967.</title>
        <authorList>
            <person name="Ichikawa N."/>
            <person name="Sato H."/>
            <person name="Tonouchi N."/>
        </authorList>
    </citation>
    <scope>NUCLEOTIDE SEQUENCE</scope>
    <source>
        <strain evidence="1">NBRC 1967</strain>
    </source>
</reference>
<evidence type="ECO:0000313" key="2">
    <source>
        <dbReference type="Proteomes" id="UP001165101"/>
    </source>
</evidence>
<protein>
    <submittedName>
        <fullName evidence="1">Unnamed protein product</fullName>
    </submittedName>
</protein>
<comment type="caution">
    <text evidence="1">The sequence shown here is derived from an EMBL/GenBank/DDBJ whole genome shotgun (WGS) entry which is preliminary data.</text>
</comment>
<dbReference type="EMBL" id="BSXV01002758">
    <property type="protein sequence ID" value="GME96648.1"/>
    <property type="molecule type" value="Genomic_DNA"/>
</dbReference>
<dbReference type="Proteomes" id="UP001165101">
    <property type="component" value="Unassembled WGS sequence"/>
</dbReference>
<keyword evidence="2" id="KW-1185">Reference proteome</keyword>
<name>A0ACB5TWQ4_CANBO</name>
<evidence type="ECO:0000313" key="1">
    <source>
        <dbReference type="EMBL" id="GME96648.1"/>
    </source>
</evidence>
<proteinExistence type="predicted"/>
<gene>
    <name evidence="1" type="ORF">Cboi01_000434100</name>
</gene>
<organism evidence="1 2">
    <name type="scientific">Candida boidinii</name>
    <name type="common">Yeast</name>
    <dbReference type="NCBI Taxonomy" id="5477"/>
    <lineage>
        <taxon>Eukaryota</taxon>
        <taxon>Fungi</taxon>
        <taxon>Dikarya</taxon>
        <taxon>Ascomycota</taxon>
        <taxon>Saccharomycotina</taxon>
        <taxon>Pichiomycetes</taxon>
        <taxon>Pichiales</taxon>
        <taxon>Pichiaceae</taxon>
        <taxon>Ogataea</taxon>
        <taxon>Ogataea/Candida clade</taxon>
    </lineage>
</organism>
<accession>A0ACB5TWQ4</accession>
<sequence length="235" mass="26638">MSVNSGIERYIKSVDINFDNMKESKSESKSPIQNSDENTKIDNPSITQNPEVQNITEKFKELNLELKESDSNQLTTTATTATTATTTTTTNIKPTLDSTDNKDAKKDITNLNIDLTTTNNNNIINNTNNYTTAKDSTVNTDECLPPALMKSPNHNMKYRINEDFNKHSPMVKLQQLEDQKSTKSNSNEPAWMPEILRGQEWETDSYNNTNNNDTNNLKNTNNNENNKSSQRNYKS</sequence>